<dbReference type="Pfam" id="PF20432">
    <property type="entry name" value="Xre-like-HTH"/>
    <property type="match status" value="1"/>
</dbReference>
<dbReference type="InterPro" id="IPR024467">
    <property type="entry name" value="Xre/MbcA/ParS-like_toxin-bd"/>
</dbReference>
<feature type="domain" description="Antitoxin Xre-like helix-turn-helix" evidence="2">
    <location>
        <begin position="27"/>
        <end position="84"/>
    </location>
</feature>
<dbReference type="Pfam" id="PF09722">
    <property type="entry name" value="Xre_MbcA_ParS_C"/>
    <property type="match status" value="1"/>
</dbReference>
<protein>
    <submittedName>
        <fullName evidence="3">Antitoxin Xre/MbcA/ParS toxin-binding domain-containing protein</fullName>
    </submittedName>
</protein>
<dbReference type="InterPro" id="IPR046847">
    <property type="entry name" value="Xre-like_HTH"/>
</dbReference>
<dbReference type="NCBIfam" id="TIGR02293">
    <property type="entry name" value="TAS_TIGR02293"/>
    <property type="match status" value="1"/>
</dbReference>
<name>A0AAU8FTR9_9BACT</name>
<evidence type="ECO:0000259" key="1">
    <source>
        <dbReference type="Pfam" id="PF09722"/>
    </source>
</evidence>
<evidence type="ECO:0000313" key="3">
    <source>
        <dbReference type="EMBL" id="XCH27375.1"/>
    </source>
</evidence>
<feature type="domain" description="Antitoxin Xre/MbcA/ParS-like toxin-binding" evidence="1">
    <location>
        <begin position="91"/>
        <end position="141"/>
    </location>
</feature>
<proteinExistence type="predicted"/>
<organism evidence="3">
    <name type="scientific">Dyadobacter sp. 676</name>
    <dbReference type="NCBI Taxonomy" id="3088362"/>
    <lineage>
        <taxon>Bacteria</taxon>
        <taxon>Pseudomonadati</taxon>
        <taxon>Bacteroidota</taxon>
        <taxon>Cytophagia</taxon>
        <taxon>Cytophagales</taxon>
        <taxon>Spirosomataceae</taxon>
        <taxon>Dyadobacter</taxon>
    </lineage>
</organism>
<accession>A0AAU8FTR9</accession>
<reference evidence="3" key="1">
    <citation type="submission" date="2024-06" db="EMBL/GenBank/DDBJ databases">
        <title>Sequencing and assembly of the genome of Dyadobacter sp. strain 676, a symbiont of Cyamopsis tetragonoloba.</title>
        <authorList>
            <person name="Guro P."/>
            <person name="Sazanova A."/>
            <person name="Kuznetsova I."/>
            <person name="Belimov A."/>
            <person name="Safronova V."/>
        </authorList>
    </citation>
    <scope>NUCLEOTIDE SEQUENCE</scope>
    <source>
        <strain evidence="3">676</strain>
    </source>
</reference>
<dbReference type="GO" id="GO:0003677">
    <property type="term" value="F:DNA binding"/>
    <property type="evidence" value="ECO:0007669"/>
    <property type="project" value="InterPro"/>
</dbReference>
<sequence>MSAPPVRFFEEEFVPYGKQPASEFAVIKTSREGMLRSAADEISGLVGLTDNEIAYVLGMTPRNLHRIQGDRRLGTDASERLLLLRNILLHALDTFDGKESVVRHWLRTPISALNDQSPLQMMDTVTGFGLVDDVLGRLDYGLPA</sequence>
<dbReference type="AlphaFoldDB" id="A0AAU8FTR9"/>
<dbReference type="RefSeq" id="WP_353722632.1">
    <property type="nucleotide sequence ID" value="NZ_CP159289.1"/>
</dbReference>
<evidence type="ECO:0000259" key="2">
    <source>
        <dbReference type="Pfam" id="PF20432"/>
    </source>
</evidence>
<gene>
    <name evidence="3" type="ORF">ABV298_13640</name>
</gene>
<dbReference type="EMBL" id="CP159289">
    <property type="protein sequence ID" value="XCH27375.1"/>
    <property type="molecule type" value="Genomic_DNA"/>
</dbReference>
<dbReference type="InterPro" id="IPR011979">
    <property type="entry name" value="Antitox_Xre"/>
</dbReference>